<accession>A0A8H5FZ77</accession>
<dbReference type="EMBL" id="JAACJO010000009">
    <property type="protein sequence ID" value="KAF5354162.1"/>
    <property type="molecule type" value="Genomic_DNA"/>
</dbReference>
<dbReference type="InterPro" id="IPR016169">
    <property type="entry name" value="FAD-bd_PCMH_sub2"/>
</dbReference>
<proteinExistence type="inferred from homology"/>
<dbReference type="Gene3D" id="3.30.465.10">
    <property type="match status" value="1"/>
</dbReference>
<evidence type="ECO:0000313" key="5">
    <source>
        <dbReference type="EMBL" id="KAF5354162.1"/>
    </source>
</evidence>
<gene>
    <name evidence="5" type="ORF">D9756_007141</name>
</gene>
<comment type="caution">
    <text evidence="5">The sequence shown here is derived from an EMBL/GenBank/DDBJ whole genome shotgun (WGS) entry which is preliminary data.</text>
</comment>
<protein>
    <recommendedName>
        <fullName evidence="4">FAD-binding PCMH-type domain-containing protein</fullName>
    </recommendedName>
</protein>
<evidence type="ECO:0000256" key="2">
    <source>
        <dbReference type="ARBA" id="ARBA00023002"/>
    </source>
</evidence>
<organism evidence="5 6">
    <name type="scientific">Leucocoprinus leucothites</name>
    <dbReference type="NCBI Taxonomy" id="201217"/>
    <lineage>
        <taxon>Eukaryota</taxon>
        <taxon>Fungi</taxon>
        <taxon>Dikarya</taxon>
        <taxon>Basidiomycota</taxon>
        <taxon>Agaricomycotina</taxon>
        <taxon>Agaricomycetes</taxon>
        <taxon>Agaricomycetidae</taxon>
        <taxon>Agaricales</taxon>
        <taxon>Agaricineae</taxon>
        <taxon>Agaricaceae</taxon>
        <taxon>Leucocoprinus</taxon>
    </lineage>
</organism>
<evidence type="ECO:0000259" key="4">
    <source>
        <dbReference type="PROSITE" id="PS51387"/>
    </source>
</evidence>
<dbReference type="PANTHER" id="PTHR13878">
    <property type="entry name" value="GULONOLACTONE OXIDASE"/>
    <property type="match status" value="1"/>
</dbReference>
<dbReference type="InterPro" id="IPR016166">
    <property type="entry name" value="FAD-bd_PCMH"/>
</dbReference>
<dbReference type="Proteomes" id="UP000559027">
    <property type="component" value="Unassembled WGS sequence"/>
</dbReference>
<keyword evidence="3" id="KW-0732">Signal</keyword>
<dbReference type="Pfam" id="PF01565">
    <property type="entry name" value="FAD_binding_4"/>
    <property type="match status" value="1"/>
</dbReference>
<evidence type="ECO:0000256" key="1">
    <source>
        <dbReference type="ARBA" id="ARBA00005466"/>
    </source>
</evidence>
<name>A0A8H5FZ77_9AGAR</name>
<dbReference type="PROSITE" id="PS51387">
    <property type="entry name" value="FAD_PCMH"/>
    <property type="match status" value="1"/>
</dbReference>
<evidence type="ECO:0000313" key="6">
    <source>
        <dbReference type="Proteomes" id="UP000559027"/>
    </source>
</evidence>
<dbReference type="InterPro" id="IPR036318">
    <property type="entry name" value="FAD-bd_PCMH-like_sf"/>
</dbReference>
<comment type="similarity">
    <text evidence="1">Belongs to the oxygen-dependent FAD-linked oxidoreductase family.</text>
</comment>
<feature type="domain" description="FAD-binding PCMH-type" evidence="4">
    <location>
        <begin position="110"/>
        <end position="290"/>
    </location>
</feature>
<sequence length="501" mass="52844">MLSSIYSLLGLAAAALQSTVARDCRNVPGSPGYPSDAQWQVLTESVSGRLVHAVPSGQYCRQTNCTDVEWASAKWRNEIPGAMNLVNFEQDYDSNPPSLCGRTTPENCGQGDVPLYAILAESVENIQASVNFAREHNLRLSVKASGHDLLGRSTTKNSLLIHTHKLQSIDFTNNFHVGDVNLGSAVTVGSGVGLSAMYNASKEVNKIFVGSSAATVVAAGGYIQGGGHSVLSPLLGLASDNVLEFNVVTADGSVRRANEAENSDLFWAMRGGGAGSWGVIVNATFRTYPTFEATQYTILVAANDSSSVGAICEAQARHAFDLDPMKAGLYFGITYTGSNSPAYIIGITAVFPNATSEQAIAASAPLLENIISVGGVVLSNTTTTTNINELLAQTDDESGSFGALGSRLVPESSYRHSPKKIGNTYKSLLDAGTYIITTIFVAGGKVAENADIDSAVIPGWRMAKAHTIVGTPIPEQGTIEEIRAAENLFKTTQLPILESIS</sequence>
<keyword evidence="6" id="KW-1185">Reference proteome</keyword>
<dbReference type="GO" id="GO:0071949">
    <property type="term" value="F:FAD binding"/>
    <property type="evidence" value="ECO:0007669"/>
    <property type="project" value="InterPro"/>
</dbReference>
<dbReference type="OrthoDB" id="9983560at2759"/>
<dbReference type="GO" id="GO:0016491">
    <property type="term" value="F:oxidoreductase activity"/>
    <property type="evidence" value="ECO:0007669"/>
    <property type="project" value="UniProtKB-KW"/>
</dbReference>
<dbReference type="PANTHER" id="PTHR13878:SF91">
    <property type="entry name" value="FAD BINDING DOMAIN PROTEIN (AFU_ORTHOLOGUE AFUA_6G12070)-RELATED"/>
    <property type="match status" value="1"/>
</dbReference>
<feature type="chain" id="PRO_5034897745" description="FAD-binding PCMH-type domain-containing protein" evidence="3">
    <location>
        <begin position="22"/>
        <end position="501"/>
    </location>
</feature>
<dbReference type="InterPro" id="IPR050432">
    <property type="entry name" value="FAD-linked_Oxidoreductases_BP"/>
</dbReference>
<reference evidence="5 6" key="1">
    <citation type="journal article" date="2020" name="ISME J.">
        <title>Uncovering the hidden diversity of litter-decomposition mechanisms in mushroom-forming fungi.</title>
        <authorList>
            <person name="Floudas D."/>
            <person name="Bentzer J."/>
            <person name="Ahren D."/>
            <person name="Johansson T."/>
            <person name="Persson P."/>
            <person name="Tunlid A."/>
        </authorList>
    </citation>
    <scope>NUCLEOTIDE SEQUENCE [LARGE SCALE GENOMIC DNA]</scope>
    <source>
        <strain evidence="5 6">CBS 146.42</strain>
    </source>
</reference>
<evidence type="ECO:0000256" key="3">
    <source>
        <dbReference type="SAM" id="SignalP"/>
    </source>
</evidence>
<dbReference type="SUPFAM" id="SSF56176">
    <property type="entry name" value="FAD-binding/transporter-associated domain-like"/>
    <property type="match status" value="1"/>
</dbReference>
<keyword evidence="2" id="KW-0560">Oxidoreductase</keyword>
<dbReference type="AlphaFoldDB" id="A0A8H5FZ77"/>
<dbReference type="InterPro" id="IPR006094">
    <property type="entry name" value="Oxid_FAD_bind_N"/>
</dbReference>
<feature type="signal peptide" evidence="3">
    <location>
        <begin position="1"/>
        <end position="21"/>
    </location>
</feature>